<dbReference type="EMBL" id="LUUK01000023">
    <property type="protein sequence ID" value="OAI27013.1"/>
    <property type="molecule type" value="Genomic_DNA"/>
</dbReference>
<dbReference type="PROSITE" id="PS01054">
    <property type="entry name" value="TRANSALDOLASE_1"/>
    <property type="match status" value="1"/>
</dbReference>
<reference evidence="4" key="1">
    <citation type="submission" date="2016-03" db="EMBL/GenBank/DDBJ databases">
        <authorList>
            <person name="Heylen K."/>
            <person name="De Vos P."/>
            <person name="Vekeman B."/>
        </authorList>
    </citation>
    <scope>NUCLEOTIDE SEQUENCE [LARGE SCALE GENOMIC DNA]</scope>
    <source>
        <strain evidence="4">R-45383</strain>
    </source>
</reference>
<dbReference type="Proteomes" id="UP000077628">
    <property type="component" value="Unassembled WGS sequence"/>
</dbReference>
<organism evidence="3 4">
    <name type="scientific">Methylomonas koyamae</name>
    <dbReference type="NCBI Taxonomy" id="702114"/>
    <lineage>
        <taxon>Bacteria</taxon>
        <taxon>Pseudomonadati</taxon>
        <taxon>Pseudomonadota</taxon>
        <taxon>Gammaproteobacteria</taxon>
        <taxon>Methylococcales</taxon>
        <taxon>Methylococcaceae</taxon>
        <taxon>Methylomonas</taxon>
    </lineage>
</organism>
<sequence>MFELYLDSADLGAIHALSASLPLAGVTTNPTILASSGQGLQQWLPALADIFRGQLRVHVQVVAVTTEAMVAEALELAALPYDIVVKIPAHAPGLAAIKQIKRQHDIPVLATAIYHVQQGWLAALNGADYLAPYLNRIDNLGQDGLGVVGDLQALIDRYHLPSKLLVASFKNVQQVLQVLKLGVASVTLPPDIARAMLAAPATDRAVEAFSLDWRGVHGERLSFQS</sequence>
<proteinExistence type="predicted"/>
<dbReference type="RefSeq" id="WP_064024541.1">
    <property type="nucleotide sequence ID" value="NZ_LUUK01000023.1"/>
</dbReference>
<dbReference type="PANTHER" id="PTHR10683">
    <property type="entry name" value="TRANSALDOLASE"/>
    <property type="match status" value="1"/>
</dbReference>
<dbReference type="InterPro" id="IPR013785">
    <property type="entry name" value="Aldolase_TIM"/>
</dbReference>
<evidence type="ECO:0000256" key="2">
    <source>
        <dbReference type="ARBA" id="ARBA00023270"/>
    </source>
</evidence>
<evidence type="ECO:0000313" key="4">
    <source>
        <dbReference type="Proteomes" id="UP000077628"/>
    </source>
</evidence>
<comment type="subcellular location">
    <subcellularLocation>
        <location evidence="1">Cytoplasm</location>
    </subcellularLocation>
</comment>
<protein>
    <submittedName>
        <fullName evidence="3">Fructose-6-phosphate aldolase</fullName>
    </submittedName>
</protein>
<dbReference type="InterPro" id="IPR001585">
    <property type="entry name" value="TAL/FSA"/>
</dbReference>
<dbReference type="SUPFAM" id="SSF51569">
    <property type="entry name" value="Aldolase"/>
    <property type="match status" value="1"/>
</dbReference>
<dbReference type="InterPro" id="IPR018225">
    <property type="entry name" value="Transaldolase_AS"/>
</dbReference>
<keyword evidence="2" id="KW-0704">Schiff base</keyword>
<keyword evidence="4" id="KW-1185">Reference proteome</keyword>
<dbReference type="GO" id="GO:0005975">
    <property type="term" value="P:carbohydrate metabolic process"/>
    <property type="evidence" value="ECO:0007669"/>
    <property type="project" value="InterPro"/>
</dbReference>
<dbReference type="Pfam" id="PF00923">
    <property type="entry name" value="TAL_FSA"/>
    <property type="match status" value="1"/>
</dbReference>
<name>A0A177PC22_9GAMM</name>
<gene>
    <name evidence="3" type="ORF">A1355_01320</name>
</gene>
<accession>A0A177PC22</accession>
<evidence type="ECO:0000313" key="3">
    <source>
        <dbReference type="EMBL" id="OAI27013.1"/>
    </source>
</evidence>
<dbReference type="PANTHER" id="PTHR10683:SF40">
    <property type="entry name" value="FRUCTOSE-6-PHOSPHATE ALDOLASE 1-RELATED"/>
    <property type="match status" value="1"/>
</dbReference>
<evidence type="ECO:0000256" key="1">
    <source>
        <dbReference type="ARBA" id="ARBA00004496"/>
    </source>
</evidence>
<dbReference type="Gene3D" id="3.20.20.70">
    <property type="entry name" value="Aldolase class I"/>
    <property type="match status" value="1"/>
</dbReference>
<dbReference type="GO" id="GO:0005737">
    <property type="term" value="C:cytoplasm"/>
    <property type="evidence" value="ECO:0007669"/>
    <property type="project" value="UniProtKB-SubCell"/>
</dbReference>
<dbReference type="STRING" id="702114.A1355_01320"/>
<comment type="caution">
    <text evidence="3">The sequence shown here is derived from an EMBL/GenBank/DDBJ whole genome shotgun (WGS) entry which is preliminary data.</text>
</comment>
<dbReference type="GO" id="GO:0016832">
    <property type="term" value="F:aldehyde-lyase activity"/>
    <property type="evidence" value="ECO:0007669"/>
    <property type="project" value="InterPro"/>
</dbReference>
<dbReference type="AlphaFoldDB" id="A0A177PC22"/>
<dbReference type="InterPro" id="IPR033919">
    <property type="entry name" value="TSA/FSA_arc/bac"/>
</dbReference>
<dbReference type="OrthoDB" id="9807051at2"/>
<dbReference type="CDD" id="cd00956">
    <property type="entry name" value="Transaldolase_FSA"/>
    <property type="match status" value="1"/>
</dbReference>